<keyword evidence="2" id="KW-1003">Cell membrane</keyword>
<feature type="domain" description="ABC3 transporter permease C-terminal" evidence="8">
    <location>
        <begin position="284"/>
        <end position="396"/>
    </location>
</feature>
<evidence type="ECO:0000313" key="10">
    <source>
        <dbReference type="EMBL" id="MDP9830299.1"/>
    </source>
</evidence>
<sequence length="403" mass="41361">MSVPPELSPARLSLRDLLGLGLIGIRTRRLRAALSGLGISIGIATLVVVTTIPASSQAHLLARISALGTDMLQVTYDVNAEPKIVLPPSSVDMVSRIGPVSVASAVANLNRRVVRSEASGPIDDSGVTTLAARDDLLRAVNGRVRSGRFLSPSTSAFPTVVLGSEAAGRLGLDDLARIRPAPQIRIGDKDFTVIGILEPVPLFPDLDVSALIGWPAATEVFGFGGSPTIIYVKADESLLADVRAVLPATVNPQLPGVVRVSRPSDALAAKEATQQAYSGLFLGLAGVALLVGGIGVANTMYISVLERRREIGVRRALGASRGQVRAQFLTESAALSGLGGLAGTLIGCLASVAYCQAQGWPPVLSPPTLMAGLAGAVVIGMAAGAYPSVQASRLTPTAALAAP</sequence>
<protein>
    <submittedName>
        <fullName evidence="10">ABC transport system permease protein</fullName>
    </submittedName>
</protein>
<dbReference type="Pfam" id="PF02687">
    <property type="entry name" value="FtsX"/>
    <property type="match status" value="1"/>
</dbReference>
<feature type="transmembrane region" description="Helical" evidence="7">
    <location>
        <begin position="333"/>
        <end position="354"/>
    </location>
</feature>
<accession>A0ABT9PC65</accession>
<keyword evidence="4 7" id="KW-1133">Transmembrane helix</keyword>
<comment type="caution">
    <text evidence="10">The sequence shown here is derived from an EMBL/GenBank/DDBJ whole genome shotgun (WGS) entry which is preliminary data.</text>
</comment>
<feature type="transmembrane region" description="Helical" evidence="7">
    <location>
        <begin position="32"/>
        <end position="54"/>
    </location>
</feature>
<dbReference type="InterPro" id="IPR025857">
    <property type="entry name" value="MacB_PCD"/>
</dbReference>
<evidence type="ECO:0000256" key="2">
    <source>
        <dbReference type="ARBA" id="ARBA00022475"/>
    </source>
</evidence>
<evidence type="ECO:0000256" key="5">
    <source>
        <dbReference type="ARBA" id="ARBA00023136"/>
    </source>
</evidence>
<evidence type="ECO:0000256" key="7">
    <source>
        <dbReference type="SAM" id="Phobius"/>
    </source>
</evidence>
<dbReference type="Proteomes" id="UP001235712">
    <property type="component" value="Unassembled WGS sequence"/>
</dbReference>
<organism evidence="10 11">
    <name type="scientific">Kineosporia succinea</name>
    <dbReference type="NCBI Taxonomy" id="84632"/>
    <lineage>
        <taxon>Bacteria</taxon>
        <taxon>Bacillati</taxon>
        <taxon>Actinomycetota</taxon>
        <taxon>Actinomycetes</taxon>
        <taxon>Kineosporiales</taxon>
        <taxon>Kineosporiaceae</taxon>
        <taxon>Kineosporia</taxon>
    </lineage>
</organism>
<comment type="similarity">
    <text evidence="6">Belongs to the ABC-4 integral membrane protein family.</text>
</comment>
<dbReference type="PANTHER" id="PTHR30572:SF4">
    <property type="entry name" value="ABC TRANSPORTER PERMEASE YTRF"/>
    <property type="match status" value="1"/>
</dbReference>
<proteinExistence type="inferred from homology"/>
<dbReference type="RefSeq" id="WP_307249339.1">
    <property type="nucleotide sequence ID" value="NZ_JAUSQZ010000001.1"/>
</dbReference>
<keyword evidence="11" id="KW-1185">Reference proteome</keyword>
<dbReference type="InterPro" id="IPR003838">
    <property type="entry name" value="ABC3_permease_C"/>
</dbReference>
<dbReference type="EMBL" id="JAUSQZ010000001">
    <property type="protein sequence ID" value="MDP9830299.1"/>
    <property type="molecule type" value="Genomic_DNA"/>
</dbReference>
<keyword evidence="5 7" id="KW-0472">Membrane</keyword>
<name>A0ABT9PC65_9ACTN</name>
<comment type="subcellular location">
    <subcellularLocation>
        <location evidence="1">Cell membrane</location>
        <topology evidence="1">Multi-pass membrane protein</topology>
    </subcellularLocation>
</comment>
<keyword evidence="3 7" id="KW-0812">Transmembrane</keyword>
<dbReference type="PANTHER" id="PTHR30572">
    <property type="entry name" value="MEMBRANE COMPONENT OF TRANSPORTER-RELATED"/>
    <property type="match status" value="1"/>
</dbReference>
<gene>
    <name evidence="10" type="ORF">J2S57_006048</name>
</gene>
<evidence type="ECO:0000256" key="3">
    <source>
        <dbReference type="ARBA" id="ARBA00022692"/>
    </source>
</evidence>
<feature type="transmembrane region" description="Helical" evidence="7">
    <location>
        <begin position="280"/>
        <end position="305"/>
    </location>
</feature>
<feature type="transmembrane region" description="Helical" evidence="7">
    <location>
        <begin position="366"/>
        <end position="386"/>
    </location>
</feature>
<dbReference type="Pfam" id="PF12704">
    <property type="entry name" value="MacB_PCD"/>
    <property type="match status" value="1"/>
</dbReference>
<evidence type="ECO:0000259" key="8">
    <source>
        <dbReference type="Pfam" id="PF02687"/>
    </source>
</evidence>
<evidence type="ECO:0000313" key="11">
    <source>
        <dbReference type="Proteomes" id="UP001235712"/>
    </source>
</evidence>
<feature type="domain" description="MacB-like periplasmic core" evidence="9">
    <location>
        <begin position="33"/>
        <end position="237"/>
    </location>
</feature>
<evidence type="ECO:0000256" key="1">
    <source>
        <dbReference type="ARBA" id="ARBA00004651"/>
    </source>
</evidence>
<evidence type="ECO:0000256" key="4">
    <source>
        <dbReference type="ARBA" id="ARBA00022989"/>
    </source>
</evidence>
<dbReference type="InterPro" id="IPR050250">
    <property type="entry name" value="Macrolide_Exporter_MacB"/>
</dbReference>
<evidence type="ECO:0000256" key="6">
    <source>
        <dbReference type="ARBA" id="ARBA00038076"/>
    </source>
</evidence>
<evidence type="ECO:0000259" key="9">
    <source>
        <dbReference type="Pfam" id="PF12704"/>
    </source>
</evidence>
<reference evidence="10 11" key="1">
    <citation type="submission" date="2023-07" db="EMBL/GenBank/DDBJ databases">
        <title>Sequencing the genomes of 1000 actinobacteria strains.</title>
        <authorList>
            <person name="Klenk H.-P."/>
        </authorList>
    </citation>
    <scope>NUCLEOTIDE SEQUENCE [LARGE SCALE GENOMIC DNA]</scope>
    <source>
        <strain evidence="10 11">DSM 44388</strain>
    </source>
</reference>